<name>A0A9N9B535_9GLOM</name>
<organism evidence="2 3">
    <name type="scientific">Acaulospora morrowiae</name>
    <dbReference type="NCBI Taxonomy" id="94023"/>
    <lineage>
        <taxon>Eukaryota</taxon>
        <taxon>Fungi</taxon>
        <taxon>Fungi incertae sedis</taxon>
        <taxon>Mucoromycota</taxon>
        <taxon>Glomeromycotina</taxon>
        <taxon>Glomeromycetes</taxon>
        <taxon>Diversisporales</taxon>
        <taxon>Acaulosporaceae</taxon>
        <taxon>Acaulospora</taxon>
    </lineage>
</organism>
<dbReference type="GO" id="GO:0004672">
    <property type="term" value="F:protein kinase activity"/>
    <property type="evidence" value="ECO:0007669"/>
    <property type="project" value="InterPro"/>
</dbReference>
<evidence type="ECO:0000259" key="1">
    <source>
        <dbReference type="PROSITE" id="PS50011"/>
    </source>
</evidence>
<sequence length="388" mass="45123">MTKNNEKSRNKTSFFKGLRKIFCFRPHYEHYEYNEDLTSRVNDIETFLRNQQTEIGTIKEILGEIRETIKGTDVSYNINSASTSKSNAQDTNKDQLTCQRCHSNKFDNEWCSSCDPQYFIDHFSDWTSGNSKIDSFIQTTQRKATSKFNFLEWIPYESLSDVKYLGQGSVGTIYSATWIDGPRSKWMRETNEWGRYPNVGVALKSIELKDNESSDLIFKELQSLLTVNDNVLGRINTLRTFGITKNPEEPEKYMMVILLANDGDLGHYIKKYFSKLTYFKKLEVLFDMITGILQTHRVDLVHRDLHRGNILCQRFIKLDEGRDELWLQKLMFATRTGISQEFLAADEKRLVELPVEELSPGARYHSKTYHTVNRRGFSPITVEPTGEN</sequence>
<dbReference type="InterPro" id="IPR011009">
    <property type="entry name" value="Kinase-like_dom_sf"/>
</dbReference>
<proteinExistence type="predicted"/>
<dbReference type="PANTHER" id="PTHR24419:SF34">
    <property type="entry name" value="PROTEIN TUBE-RELATED"/>
    <property type="match status" value="1"/>
</dbReference>
<dbReference type="PROSITE" id="PS50011">
    <property type="entry name" value="PROTEIN_KINASE_DOM"/>
    <property type="match status" value="1"/>
</dbReference>
<comment type="caution">
    <text evidence="2">The sequence shown here is derived from an EMBL/GenBank/DDBJ whole genome shotgun (WGS) entry which is preliminary data.</text>
</comment>
<dbReference type="OrthoDB" id="6718656at2759"/>
<dbReference type="Pfam" id="PF07714">
    <property type="entry name" value="PK_Tyr_Ser-Thr"/>
    <property type="match status" value="1"/>
</dbReference>
<dbReference type="InterPro" id="IPR001245">
    <property type="entry name" value="Ser-Thr/Tyr_kinase_cat_dom"/>
</dbReference>
<dbReference type="Gene3D" id="1.10.510.10">
    <property type="entry name" value="Transferase(Phosphotransferase) domain 1"/>
    <property type="match status" value="1"/>
</dbReference>
<dbReference type="EMBL" id="CAJVPV010003518">
    <property type="protein sequence ID" value="CAG8553703.1"/>
    <property type="molecule type" value="Genomic_DNA"/>
</dbReference>
<dbReference type="AlphaFoldDB" id="A0A9N9B535"/>
<feature type="domain" description="Protein kinase" evidence="1">
    <location>
        <begin position="159"/>
        <end position="388"/>
    </location>
</feature>
<dbReference type="GO" id="GO:0035556">
    <property type="term" value="P:intracellular signal transduction"/>
    <property type="evidence" value="ECO:0007669"/>
    <property type="project" value="TreeGrafter"/>
</dbReference>
<dbReference type="GO" id="GO:0005634">
    <property type="term" value="C:nucleus"/>
    <property type="evidence" value="ECO:0007669"/>
    <property type="project" value="TreeGrafter"/>
</dbReference>
<keyword evidence="3" id="KW-1185">Reference proteome</keyword>
<evidence type="ECO:0000313" key="3">
    <source>
        <dbReference type="Proteomes" id="UP000789342"/>
    </source>
</evidence>
<gene>
    <name evidence="2" type="ORF">AMORRO_LOCUS5692</name>
</gene>
<protein>
    <submittedName>
        <fullName evidence="2">15526_t:CDS:1</fullName>
    </submittedName>
</protein>
<dbReference type="GO" id="GO:0005737">
    <property type="term" value="C:cytoplasm"/>
    <property type="evidence" value="ECO:0007669"/>
    <property type="project" value="TreeGrafter"/>
</dbReference>
<dbReference type="GO" id="GO:0005524">
    <property type="term" value="F:ATP binding"/>
    <property type="evidence" value="ECO:0007669"/>
    <property type="project" value="InterPro"/>
</dbReference>
<dbReference type="InterPro" id="IPR000719">
    <property type="entry name" value="Prot_kinase_dom"/>
</dbReference>
<dbReference type="SUPFAM" id="SSF56112">
    <property type="entry name" value="Protein kinase-like (PK-like)"/>
    <property type="match status" value="1"/>
</dbReference>
<reference evidence="2" key="1">
    <citation type="submission" date="2021-06" db="EMBL/GenBank/DDBJ databases">
        <authorList>
            <person name="Kallberg Y."/>
            <person name="Tangrot J."/>
            <person name="Rosling A."/>
        </authorList>
    </citation>
    <scope>NUCLEOTIDE SEQUENCE</scope>
    <source>
        <strain evidence="2">CL551</strain>
    </source>
</reference>
<accession>A0A9N9B535</accession>
<evidence type="ECO:0000313" key="2">
    <source>
        <dbReference type="EMBL" id="CAG8553703.1"/>
    </source>
</evidence>
<dbReference type="PANTHER" id="PTHR24419">
    <property type="entry name" value="INTERLEUKIN-1 RECEPTOR-ASSOCIATED KINASE"/>
    <property type="match status" value="1"/>
</dbReference>
<dbReference type="Proteomes" id="UP000789342">
    <property type="component" value="Unassembled WGS sequence"/>
</dbReference>